<evidence type="ECO:0000313" key="4">
    <source>
        <dbReference type="Proteomes" id="UP000316331"/>
    </source>
</evidence>
<evidence type="ECO:0000259" key="2">
    <source>
        <dbReference type="Pfam" id="PF09084"/>
    </source>
</evidence>
<accession>A0A543FCA3</accession>
<keyword evidence="1" id="KW-0732">Signal</keyword>
<dbReference type="AlphaFoldDB" id="A0A543FCA3"/>
<name>A0A543FCA3_9NOCA</name>
<dbReference type="PANTHER" id="PTHR30024">
    <property type="entry name" value="ALIPHATIC SULFONATES-BINDING PROTEIN-RELATED"/>
    <property type="match status" value="1"/>
</dbReference>
<dbReference type="PANTHER" id="PTHR30024:SF42">
    <property type="entry name" value="ALIPHATIC SULFONATES-BINDING PROTEIN-RELATED"/>
    <property type="match status" value="1"/>
</dbReference>
<dbReference type="InterPro" id="IPR015168">
    <property type="entry name" value="SsuA/THI5"/>
</dbReference>
<dbReference type="Gene3D" id="3.40.190.10">
    <property type="entry name" value="Periplasmic binding protein-like II"/>
    <property type="match status" value="2"/>
</dbReference>
<sequence length="341" mass="36050">MKKANRFPMRTLRPLVAALLSAATVVLTGCGSGTDDSATRAEIQTLRIGVIGTGNVLTGTLGFAHQRGALLPALQPLGVRNIEVFSFPNGPDLNQALVGGKLDVASYGDTPALIARGSGLQTRLLAINAVGLNAGVVVKDPSITSLKDLAGKKIGVPSGSYIDRYLQGALREAGVQADLIHLLSADSEAPLNNGDIAATALPDVNPSSFLQSFLAKGFRLIDSVRANHPGLGGTSSAVSSQAFLDTHPEFGPAWQAILTEANAYARTHWDDYVNYEVGQSKAPEAVVRATATPSYIPESLFPEAGVQLLTGTKQFLVDQGKIRKDFDLAEWFYRADQPKQS</sequence>
<dbReference type="SUPFAM" id="SSF53850">
    <property type="entry name" value="Periplasmic binding protein-like II"/>
    <property type="match status" value="1"/>
</dbReference>
<comment type="caution">
    <text evidence="3">The sequence shown here is derived from an EMBL/GenBank/DDBJ whole genome shotgun (WGS) entry which is preliminary data.</text>
</comment>
<proteinExistence type="predicted"/>
<organism evidence="3 4">
    <name type="scientific">Nocardia bhagyanarayanae</name>
    <dbReference type="NCBI Taxonomy" id="1215925"/>
    <lineage>
        <taxon>Bacteria</taxon>
        <taxon>Bacillati</taxon>
        <taxon>Actinomycetota</taxon>
        <taxon>Actinomycetes</taxon>
        <taxon>Mycobacteriales</taxon>
        <taxon>Nocardiaceae</taxon>
        <taxon>Nocardia</taxon>
    </lineage>
</organism>
<evidence type="ECO:0000313" key="3">
    <source>
        <dbReference type="EMBL" id="TQM31374.1"/>
    </source>
</evidence>
<feature type="domain" description="SsuA/THI5-like" evidence="2">
    <location>
        <begin position="90"/>
        <end position="200"/>
    </location>
</feature>
<feature type="signal peptide" evidence="1">
    <location>
        <begin position="1"/>
        <end position="28"/>
    </location>
</feature>
<keyword evidence="4" id="KW-1185">Reference proteome</keyword>
<protein>
    <submittedName>
        <fullName evidence="3">NitT/TauT family transport system substrate-binding protein/sulfonate transport system substrate-binding protein</fullName>
    </submittedName>
</protein>
<dbReference type="PROSITE" id="PS51257">
    <property type="entry name" value="PROKAR_LIPOPROTEIN"/>
    <property type="match status" value="1"/>
</dbReference>
<reference evidence="3 4" key="1">
    <citation type="submission" date="2019-06" db="EMBL/GenBank/DDBJ databases">
        <title>Sequencing the genomes of 1000 actinobacteria strains.</title>
        <authorList>
            <person name="Klenk H.-P."/>
        </authorList>
    </citation>
    <scope>NUCLEOTIDE SEQUENCE [LARGE SCALE GENOMIC DNA]</scope>
    <source>
        <strain evidence="3 4">DSM 103495</strain>
    </source>
</reference>
<evidence type="ECO:0000256" key="1">
    <source>
        <dbReference type="SAM" id="SignalP"/>
    </source>
</evidence>
<dbReference type="EMBL" id="VFPG01000001">
    <property type="protein sequence ID" value="TQM31374.1"/>
    <property type="molecule type" value="Genomic_DNA"/>
</dbReference>
<feature type="chain" id="PRO_5038993523" evidence="1">
    <location>
        <begin position="29"/>
        <end position="341"/>
    </location>
</feature>
<dbReference type="Proteomes" id="UP000316331">
    <property type="component" value="Unassembled WGS sequence"/>
</dbReference>
<gene>
    <name evidence="3" type="ORF">FB390_3031</name>
</gene>
<dbReference type="Pfam" id="PF09084">
    <property type="entry name" value="NMT1"/>
    <property type="match status" value="1"/>
</dbReference>